<dbReference type="EMBL" id="LT906467">
    <property type="protein sequence ID" value="SNV67182.1"/>
    <property type="molecule type" value="Genomic_DNA"/>
</dbReference>
<reference evidence="1 2" key="1">
    <citation type="submission" date="2017-06" db="EMBL/GenBank/DDBJ databases">
        <authorList>
            <consortium name="Pathogen Informatics"/>
        </authorList>
    </citation>
    <scope>NUCLEOTIDE SEQUENCE [LARGE SCALE GENOMIC DNA]</scope>
    <source>
        <strain evidence="1 2">NCTC13015</strain>
    </source>
</reference>
<dbReference type="InterPro" id="IPR036425">
    <property type="entry name" value="MoaB/Mog-like_dom_sf"/>
</dbReference>
<dbReference type="Proteomes" id="UP000215374">
    <property type="component" value="Chromosome 1"/>
</dbReference>
<accession>A0A239Z7S3</accession>
<dbReference type="RefSeq" id="WP_051904809.1">
    <property type="nucleotide sequence ID" value="NZ_CP009211.1"/>
</dbReference>
<gene>
    <name evidence="1" type="primary">moeY</name>
    <name evidence="1" type="ORF">SAMEA4535761_01056</name>
</gene>
<organism evidence="1 2">
    <name type="scientific">Corynebacterium imitans</name>
    <dbReference type="NCBI Taxonomy" id="156978"/>
    <lineage>
        <taxon>Bacteria</taxon>
        <taxon>Bacillati</taxon>
        <taxon>Actinomycetota</taxon>
        <taxon>Actinomycetes</taxon>
        <taxon>Mycobacteriales</taxon>
        <taxon>Corynebacteriaceae</taxon>
        <taxon>Corynebacterium</taxon>
    </lineage>
</organism>
<name>A0A239Z7S3_9CORY</name>
<evidence type="ECO:0000313" key="2">
    <source>
        <dbReference type="Proteomes" id="UP000215374"/>
    </source>
</evidence>
<sequence length="76" mass="8193">MSLERISTRLHGVETNILIEGLAHSERAGLCRGVVGLTSREPGGSLIVNAPSSRGGIRDTLTVILRLWPSLTEWVS</sequence>
<dbReference type="OrthoDB" id="9794429at2"/>
<protein>
    <submittedName>
        <fullName evidence="1">Molybdopterin biosynthesis enzyme</fullName>
    </submittedName>
</protein>
<dbReference type="AlphaFoldDB" id="A0A239Z7S3"/>
<dbReference type="Gene3D" id="3.40.980.10">
    <property type="entry name" value="MoaB/Mog-like domain"/>
    <property type="match status" value="1"/>
</dbReference>
<proteinExistence type="predicted"/>
<evidence type="ECO:0000313" key="1">
    <source>
        <dbReference type="EMBL" id="SNV67182.1"/>
    </source>
</evidence>